<name>X0WXU9_9ZZZZ</name>
<comment type="caution">
    <text evidence="2">The sequence shown here is derived from an EMBL/GenBank/DDBJ whole genome shotgun (WGS) entry which is preliminary data.</text>
</comment>
<dbReference type="PANTHER" id="PTHR30548:SF1">
    <property type="entry name" value="DEHYDRATASE SUBUNIT MJ0007-RELATED"/>
    <property type="match status" value="1"/>
</dbReference>
<reference evidence="2" key="1">
    <citation type="journal article" date="2014" name="Front. Microbiol.">
        <title>High frequency of phylogenetically diverse reductive dehalogenase-homologous genes in deep subseafloor sedimentary metagenomes.</title>
        <authorList>
            <person name="Kawai M."/>
            <person name="Futagami T."/>
            <person name="Toyoda A."/>
            <person name="Takaki Y."/>
            <person name="Nishi S."/>
            <person name="Hori S."/>
            <person name="Arai W."/>
            <person name="Tsubouchi T."/>
            <person name="Morono Y."/>
            <person name="Uchiyama I."/>
            <person name="Ito T."/>
            <person name="Fujiyama A."/>
            <person name="Inagaki F."/>
            <person name="Takami H."/>
        </authorList>
    </citation>
    <scope>NUCLEOTIDE SEQUENCE</scope>
    <source>
        <strain evidence="2">Expedition CK06-06</strain>
    </source>
</reference>
<evidence type="ECO:0000256" key="1">
    <source>
        <dbReference type="ARBA" id="ARBA00005806"/>
    </source>
</evidence>
<dbReference type="Gene3D" id="1.20.1270.370">
    <property type="match status" value="1"/>
</dbReference>
<evidence type="ECO:0008006" key="3">
    <source>
        <dbReference type="Google" id="ProtNLM"/>
    </source>
</evidence>
<dbReference type="InterPro" id="IPR010327">
    <property type="entry name" value="FldB/FldC_alpha/beta"/>
</dbReference>
<sequence length="197" mass="23236">MNLKNDQFLNISDSITNPYITEWQSDGKKVLGHYCTYIPDELLHAANLLPYRIRATGNTSTNLADIYMVRFTCSFVRATFDMALKGIFDFLDGLLVCNSCDHSRRMFELFDLKVFGIENYPKPTSRFYYSIPHVITNEGFQWFYNEIKELKTEFEEKYLKKTITNQDLLESINIYNTNRELLRKIHELRILDTPKIT</sequence>
<feature type="non-terminal residue" evidence="2">
    <location>
        <position position="197"/>
    </location>
</feature>
<dbReference type="EMBL" id="BARS01043055">
    <property type="protein sequence ID" value="GAG35530.1"/>
    <property type="molecule type" value="Genomic_DNA"/>
</dbReference>
<dbReference type="PANTHER" id="PTHR30548">
    <property type="entry name" value="2-HYDROXYGLUTARYL-COA DEHYDRATASE, D-COMPONENT-RELATED"/>
    <property type="match status" value="1"/>
</dbReference>
<accession>X0WXU9</accession>
<protein>
    <recommendedName>
        <fullName evidence="3">2-hydroxyglutaryl-CoA dehydratase D-component</fullName>
    </recommendedName>
</protein>
<gene>
    <name evidence="2" type="ORF">S01H1_65240</name>
</gene>
<dbReference type="AlphaFoldDB" id="X0WXU9"/>
<proteinExistence type="inferred from homology"/>
<dbReference type="Gene3D" id="3.40.50.11890">
    <property type="match status" value="1"/>
</dbReference>
<organism evidence="2">
    <name type="scientific">marine sediment metagenome</name>
    <dbReference type="NCBI Taxonomy" id="412755"/>
    <lineage>
        <taxon>unclassified sequences</taxon>
        <taxon>metagenomes</taxon>
        <taxon>ecological metagenomes</taxon>
    </lineage>
</organism>
<evidence type="ECO:0000313" key="2">
    <source>
        <dbReference type="EMBL" id="GAG35530.1"/>
    </source>
</evidence>
<comment type="similarity">
    <text evidence="1">Belongs to the FldB/FldC dehydratase alpha/beta subunit family.</text>
</comment>
<dbReference type="Pfam" id="PF06050">
    <property type="entry name" value="HGD-D"/>
    <property type="match status" value="1"/>
</dbReference>